<dbReference type="InterPro" id="IPR011115">
    <property type="entry name" value="SecA_DEAD"/>
</dbReference>
<comment type="caution">
    <text evidence="23">The sequence shown here is derived from an EMBL/GenBank/DDBJ whole genome shotgun (WGS) entry which is preliminary data.</text>
</comment>
<evidence type="ECO:0000256" key="17">
    <source>
        <dbReference type="RuleBase" id="RU003874"/>
    </source>
</evidence>
<dbReference type="PROSITE" id="PS51192">
    <property type="entry name" value="HELICASE_ATP_BIND_1"/>
    <property type="match status" value="1"/>
</dbReference>
<dbReference type="InterPro" id="IPR020937">
    <property type="entry name" value="SecA_CS"/>
</dbReference>
<dbReference type="CDD" id="cd17928">
    <property type="entry name" value="DEXDc_SecA"/>
    <property type="match status" value="1"/>
</dbReference>
<keyword evidence="14 16" id="KW-0811">Translocation</keyword>
<dbReference type="PANTHER" id="PTHR30612">
    <property type="entry name" value="SECA INNER MEMBRANE COMPONENT OF SEC PROTEIN SECRETION SYSTEM"/>
    <property type="match status" value="1"/>
</dbReference>
<keyword evidence="12 16" id="KW-0653">Protein transport</keyword>
<dbReference type="Pfam" id="PF01043">
    <property type="entry name" value="SecA_PP_bind"/>
    <property type="match status" value="1"/>
</dbReference>
<dbReference type="SMART" id="SM00958">
    <property type="entry name" value="SecA_PP_bind"/>
    <property type="match status" value="1"/>
</dbReference>
<dbReference type="SUPFAM" id="SSF81767">
    <property type="entry name" value="Pre-protein crosslinking domain of SecA"/>
    <property type="match status" value="1"/>
</dbReference>
<comment type="cofactor">
    <cofactor evidence="1">
        <name>Zn(2+)</name>
        <dbReference type="ChEBI" id="CHEBI:29105"/>
    </cofactor>
</comment>
<dbReference type="Pfam" id="PF02810">
    <property type="entry name" value="SEC-C"/>
    <property type="match status" value="1"/>
</dbReference>
<evidence type="ECO:0000256" key="14">
    <source>
        <dbReference type="ARBA" id="ARBA00023010"/>
    </source>
</evidence>
<feature type="binding site" evidence="16">
    <location>
        <position position="87"/>
    </location>
    <ligand>
        <name>ATP</name>
        <dbReference type="ChEBI" id="CHEBI:30616"/>
    </ligand>
</feature>
<reference evidence="23 24" key="1">
    <citation type="submission" date="2023-11" db="EMBL/GenBank/DDBJ databases">
        <title>Gilvimarinus fulvus sp. nov., isolated from the surface of Kelp.</title>
        <authorList>
            <person name="Sun Y.Y."/>
            <person name="Gong Y."/>
            <person name="Du Z.J."/>
        </authorList>
    </citation>
    <scope>NUCLEOTIDE SEQUENCE [LARGE SCALE GENOMIC DNA]</scope>
    <source>
        <strain evidence="23 24">SDUM040013</strain>
    </source>
</reference>
<keyword evidence="5 16" id="KW-1003">Cell membrane</keyword>
<dbReference type="RefSeq" id="WP_302724527.1">
    <property type="nucleotide sequence ID" value="NZ_JAULRU010000797.1"/>
</dbReference>
<evidence type="ECO:0000256" key="15">
    <source>
        <dbReference type="ARBA" id="ARBA00023136"/>
    </source>
</evidence>
<dbReference type="EMBL" id="JAXAFO010000001">
    <property type="protein sequence ID" value="MDX6847933.1"/>
    <property type="molecule type" value="Genomic_DNA"/>
</dbReference>
<dbReference type="Gene3D" id="3.90.1440.10">
    <property type="entry name" value="SecA, preprotein cross-linking domain"/>
    <property type="match status" value="1"/>
</dbReference>
<dbReference type="InterPro" id="IPR044722">
    <property type="entry name" value="SecA_SF2_C"/>
</dbReference>
<gene>
    <name evidence="16 23" type="primary">secA</name>
    <name evidence="23" type="ORF">SCD92_01090</name>
</gene>
<dbReference type="SUPFAM" id="SSF52540">
    <property type="entry name" value="P-loop containing nucleoside triphosphate hydrolases"/>
    <property type="match status" value="2"/>
</dbReference>
<dbReference type="InterPro" id="IPR036266">
    <property type="entry name" value="SecA_Wing/Scaffold_sf"/>
</dbReference>
<dbReference type="PANTHER" id="PTHR30612:SF0">
    <property type="entry name" value="CHLOROPLAST PROTEIN-TRANSPORTING ATPASE"/>
    <property type="match status" value="1"/>
</dbReference>
<evidence type="ECO:0000256" key="2">
    <source>
        <dbReference type="ARBA" id="ARBA00004170"/>
    </source>
</evidence>
<evidence type="ECO:0000259" key="20">
    <source>
        <dbReference type="PROSITE" id="PS51192"/>
    </source>
</evidence>
<feature type="domain" description="Helicase ATP-binding" evidence="20">
    <location>
        <begin position="89"/>
        <end position="247"/>
    </location>
</feature>
<dbReference type="SUPFAM" id="SSF81886">
    <property type="entry name" value="Helical scaffold and wing domains of SecA"/>
    <property type="match status" value="1"/>
</dbReference>
<dbReference type="NCBIfam" id="TIGR00963">
    <property type="entry name" value="secA"/>
    <property type="match status" value="1"/>
</dbReference>
<dbReference type="InterPro" id="IPR011116">
    <property type="entry name" value="SecA_Wing/Scaffold"/>
</dbReference>
<evidence type="ECO:0000259" key="21">
    <source>
        <dbReference type="PROSITE" id="PS51194"/>
    </source>
</evidence>
<keyword evidence="8" id="KW-0479">Metal-binding</keyword>
<organism evidence="23 24">
    <name type="scientific">Gilvimarinus gilvus</name>
    <dbReference type="NCBI Taxonomy" id="3058038"/>
    <lineage>
        <taxon>Bacteria</taxon>
        <taxon>Pseudomonadati</taxon>
        <taxon>Pseudomonadota</taxon>
        <taxon>Gammaproteobacteria</taxon>
        <taxon>Cellvibrionales</taxon>
        <taxon>Cellvibrionaceae</taxon>
        <taxon>Gilvimarinus</taxon>
    </lineage>
</organism>
<keyword evidence="6 16" id="KW-0963">Cytoplasm</keyword>
<keyword evidence="10" id="KW-0862">Zinc</keyword>
<feature type="binding site" evidence="16">
    <location>
        <position position="507"/>
    </location>
    <ligand>
        <name>ATP</name>
        <dbReference type="ChEBI" id="CHEBI:30616"/>
    </ligand>
</feature>
<dbReference type="PROSITE" id="PS51194">
    <property type="entry name" value="HELICASE_CTER"/>
    <property type="match status" value="1"/>
</dbReference>
<feature type="coiled-coil region" evidence="18">
    <location>
        <begin position="457"/>
        <end position="484"/>
    </location>
</feature>
<evidence type="ECO:0000256" key="13">
    <source>
        <dbReference type="ARBA" id="ARBA00022967"/>
    </source>
</evidence>
<keyword evidence="11 16" id="KW-0067">ATP-binding</keyword>
<name>A0ABU4RSS2_9GAMM</name>
<keyword evidence="9 16" id="KW-0547">Nucleotide-binding</keyword>
<evidence type="ECO:0000256" key="6">
    <source>
        <dbReference type="ARBA" id="ARBA00022490"/>
    </source>
</evidence>
<dbReference type="InterPro" id="IPR027417">
    <property type="entry name" value="P-loop_NTPase"/>
</dbReference>
<evidence type="ECO:0000256" key="11">
    <source>
        <dbReference type="ARBA" id="ARBA00022840"/>
    </source>
</evidence>
<evidence type="ECO:0000256" key="18">
    <source>
        <dbReference type="SAM" id="Coils"/>
    </source>
</evidence>
<dbReference type="PRINTS" id="PR00906">
    <property type="entry name" value="SECA"/>
</dbReference>
<sequence>MLGKITKLILGSKNDRVLKRMRKTVVRINALEEQMQALSDVELKAKTAEYKQRHQNGESLDALLPEAFATVREAGKRTMGMRHFDVQLIGGMTLHEGCIAEMRTGEGKTLMATLPAYLRALTGLGVHIVTVNDYLARRDAAWMTPLFNFLDMQVGAIVSGQDPERKRDAYQSDITYGTNNEFGFDYLRDNMALSKAEKFQRPLHFAVVDEVDSILIDEARTPLIISGPAQNSSEMYQRMNKLIASLTRQNEEDDDGDYYVDEKSRQVELTEQGHQHVEELLIKAGLLAEEDSLYSAANLSLLHHVNSALRANALYSRDVEYIVQDNEVVLIDEHTGRTMAGRRLSEGLHQAIEAKEGVRIQSESQTLASTTFQNYFRLYSTLSGMTGTADTEAFEFREIYGLDVVVIPTNRAAQRQDLNDLVYLSVEEKLDAIVNDVEEFRGKNAPVLVGTASIETSEEMSKRLKKAKIEHQVLNAKYHEKEAEIIAQAGQPGAVTIATNMAGRGTDIVLGGNWEAEVAALQNPTPEQIEKVKADWKERHEMVIAAGGLHIIGTERHESRRIDNQLRGRSGRQGDPGVTRFYLSLEDNLMRIFASDRVRNFMQALGMDKGEAIEHRMVNNAIEKAQRKVEGRNFDIRKQLLQFDDVANDQRQIVYQQRNDLLEAADISDTITNVRADVVEDLINTHIPPQSIEDQWDVAGLEKQLEADFGMKLPVQQWLDAEDDLHEDSLRERISTTVQGAYDAKCERIGNTVGDPNAMREIERQIMLQVLDNSWKEQLSSMDHLRQGINLRSYAQKDPKQEYKREAFHLFQEMLYTVKRETINLLARVEPVSREQMEQMEQRRREAEEQARGRMQMQHDQASALGEQSDVPATGQPGAAPMTRDGRKVGRNDPCPCGSGKKFKQCHGKLG</sequence>
<feature type="binding site" evidence="16">
    <location>
        <begin position="105"/>
        <end position="109"/>
    </location>
    <ligand>
        <name>ATP</name>
        <dbReference type="ChEBI" id="CHEBI:30616"/>
    </ligand>
</feature>
<evidence type="ECO:0000256" key="8">
    <source>
        <dbReference type="ARBA" id="ARBA00022723"/>
    </source>
</evidence>
<evidence type="ECO:0000259" key="22">
    <source>
        <dbReference type="PROSITE" id="PS51196"/>
    </source>
</evidence>
<feature type="compositionally biased region" description="Basic residues" evidence="19">
    <location>
        <begin position="901"/>
        <end position="911"/>
    </location>
</feature>
<accession>A0ABU4RSS2</accession>
<dbReference type="InterPro" id="IPR014018">
    <property type="entry name" value="SecA_motor_DEAD"/>
</dbReference>
<evidence type="ECO:0000256" key="7">
    <source>
        <dbReference type="ARBA" id="ARBA00022519"/>
    </source>
</evidence>
<feature type="domain" description="Helicase C-terminal" evidence="21">
    <location>
        <begin position="429"/>
        <end position="630"/>
    </location>
</feature>
<dbReference type="InterPro" id="IPR000185">
    <property type="entry name" value="SecA"/>
</dbReference>
<proteinExistence type="inferred from homology"/>
<dbReference type="InterPro" id="IPR001650">
    <property type="entry name" value="Helicase_C-like"/>
</dbReference>
<evidence type="ECO:0000256" key="1">
    <source>
        <dbReference type="ARBA" id="ARBA00001947"/>
    </source>
</evidence>
<dbReference type="Proteomes" id="UP001273505">
    <property type="component" value="Unassembled WGS sequence"/>
</dbReference>
<dbReference type="NCBIfam" id="NF009538">
    <property type="entry name" value="PRK12904.1"/>
    <property type="match status" value="1"/>
</dbReference>
<comment type="subunit">
    <text evidence="16">Monomer and homodimer. Part of the essential Sec protein translocation apparatus which comprises SecA, SecYEG and auxiliary proteins SecDF-YajC and YidC.</text>
</comment>
<evidence type="ECO:0000256" key="10">
    <source>
        <dbReference type="ARBA" id="ARBA00022833"/>
    </source>
</evidence>
<evidence type="ECO:0000256" key="16">
    <source>
        <dbReference type="HAMAP-Rule" id="MF_01382"/>
    </source>
</evidence>
<comment type="similarity">
    <text evidence="3 16 17">Belongs to the SecA family.</text>
</comment>
<evidence type="ECO:0000313" key="24">
    <source>
        <dbReference type="Proteomes" id="UP001273505"/>
    </source>
</evidence>
<evidence type="ECO:0000256" key="3">
    <source>
        <dbReference type="ARBA" id="ARBA00007650"/>
    </source>
</evidence>
<evidence type="ECO:0000256" key="19">
    <source>
        <dbReference type="SAM" id="MobiDB-lite"/>
    </source>
</evidence>
<protein>
    <recommendedName>
        <fullName evidence="16 17">Protein translocase subunit SecA</fullName>
        <ecNumber evidence="16">7.4.2.8</ecNumber>
    </recommendedName>
</protein>
<dbReference type="Pfam" id="PF07517">
    <property type="entry name" value="SecA_DEAD"/>
    <property type="match status" value="1"/>
</dbReference>
<feature type="compositionally biased region" description="Basic and acidic residues" evidence="19">
    <location>
        <begin position="834"/>
        <end position="852"/>
    </location>
</feature>
<evidence type="ECO:0000256" key="4">
    <source>
        <dbReference type="ARBA" id="ARBA00022448"/>
    </source>
</evidence>
<dbReference type="InterPro" id="IPR036670">
    <property type="entry name" value="SecA_X-link_sf"/>
</dbReference>
<keyword evidence="24" id="KW-1185">Reference proteome</keyword>
<dbReference type="HAMAP" id="MF_01382">
    <property type="entry name" value="SecA"/>
    <property type="match status" value="1"/>
</dbReference>
<keyword evidence="18" id="KW-0175">Coiled coil</keyword>
<dbReference type="Pfam" id="PF21090">
    <property type="entry name" value="P-loop_SecA"/>
    <property type="match status" value="1"/>
</dbReference>
<dbReference type="Gene3D" id="1.10.3060.10">
    <property type="entry name" value="Helical scaffold and wing domains of SecA"/>
    <property type="match status" value="1"/>
</dbReference>
<dbReference type="EC" id="7.4.2.8" evidence="16"/>
<keyword evidence="13 16" id="KW-1278">Translocase</keyword>
<comment type="subcellular location">
    <subcellularLocation>
        <location evidence="16">Cell membrane</location>
        <topology evidence="16">Peripheral membrane protein</topology>
        <orientation evidence="16">Cytoplasmic side</orientation>
    </subcellularLocation>
    <subcellularLocation>
        <location evidence="16">Cytoplasm</location>
    </subcellularLocation>
    <subcellularLocation>
        <location evidence="2">Membrane</location>
        <topology evidence="2">Peripheral membrane protein</topology>
    </subcellularLocation>
    <text evidence="16">Distribution is 50-50.</text>
</comment>
<dbReference type="PROSITE" id="PS51196">
    <property type="entry name" value="SECA_MOTOR_DEAD"/>
    <property type="match status" value="1"/>
</dbReference>
<keyword evidence="15 16" id="KW-0472">Membrane</keyword>
<comment type="catalytic activity">
    <reaction evidence="16">
        <text>ATP + H2O + cellular proteinSide 1 = ADP + phosphate + cellular proteinSide 2.</text>
        <dbReference type="EC" id="7.4.2.8"/>
    </reaction>
</comment>
<comment type="function">
    <text evidence="16">Part of the Sec protein translocase complex. Interacts with the SecYEG preprotein conducting channel. Has a central role in coupling the hydrolysis of ATP to the transfer of proteins into and across the cell membrane, serving both as a receptor for the preprotein-SecB complex and as an ATP-driven molecular motor driving the stepwise translocation of polypeptide chains across the membrane.</text>
</comment>
<dbReference type="InterPro" id="IPR004027">
    <property type="entry name" value="SEC_C_motif"/>
</dbReference>
<dbReference type="CDD" id="cd18803">
    <property type="entry name" value="SF2_C_secA"/>
    <property type="match status" value="1"/>
</dbReference>
<evidence type="ECO:0000256" key="9">
    <source>
        <dbReference type="ARBA" id="ARBA00022741"/>
    </source>
</evidence>
<evidence type="ECO:0000256" key="5">
    <source>
        <dbReference type="ARBA" id="ARBA00022475"/>
    </source>
</evidence>
<keyword evidence="4 16" id="KW-0813">Transport</keyword>
<feature type="region of interest" description="Disordered" evidence="19">
    <location>
        <begin position="834"/>
        <end position="911"/>
    </location>
</feature>
<dbReference type="InterPro" id="IPR011130">
    <property type="entry name" value="SecA_preprotein_X-link_dom"/>
</dbReference>
<dbReference type="Pfam" id="PF07516">
    <property type="entry name" value="SecA_SW"/>
    <property type="match status" value="1"/>
</dbReference>
<feature type="domain" description="SecA family profile" evidence="22">
    <location>
        <begin position="3"/>
        <end position="614"/>
    </location>
</feature>
<dbReference type="Gene3D" id="3.40.50.300">
    <property type="entry name" value="P-loop containing nucleotide triphosphate hydrolases"/>
    <property type="match status" value="2"/>
</dbReference>
<dbReference type="InterPro" id="IPR014001">
    <property type="entry name" value="Helicase_ATP-bd"/>
</dbReference>
<dbReference type="PROSITE" id="PS01312">
    <property type="entry name" value="SECA"/>
    <property type="match status" value="1"/>
</dbReference>
<dbReference type="SMART" id="SM00957">
    <property type="entry name" value="SecA_DEAD"/>
    <property type="match status" value="1"/>
</dbReference>
<evidence type="ECO:0000313" key="23">
    <source>
        <dbReference type="EMBL" id="MDX6847933.1"/>
    </source>
</evidence>
<evidence type="ECO:0000256" key="12">
    <source>
        <dbReference type="ARBA" id="ARBA00022927"/>
    </source>
</evidence>
<keyword evidence="7" id="KW-0997">Cell inner membrane</keyword>